<reference evidence="1 2" key="1">
    <citation type="submission" date="2018-09" db="EMBL/GenBank/DDBJ databases">
        <title>Nocardia yunnanensis sp. nov., an actinomycete isolated from a soil sample.</title>
        <authorList>
            <person name="Zhang J."/>
        </authorList>
    </citation>
    <scope>NUCLEOTIDE SEQUENCE [LARGE SCALE GENOMIC DNA]</scope>
    <source>
        <strain evidence="1 2">CFHS0054</strain>
    </source>
</reference>
<dbReference type="EMBL" id="CP032568">
    <property type="protein sequence ID" value="AYF78369.1"/>
    <property type="molecule type" value="Genomic_DNA"/>
</dbReference>
<protein>
    <submittedName>
        <fullName evidence="1">Uncharacterized protein</fullName>
    </submittedName>
</protein>
<keyword evidence="2" id="KW-1185">Reference proteome</keyword>
<dbReference type="AlphaFoldDB" id="A0A386ZNU2"/>
<name>A0A386ZNU2_9NOCA</name>
<proteinExistence type="predicted"/>
<gene>
    <name evidence="1" type="ORF">D7D52_36150</name>
</gene>
<dbReference type="OrthoDB" id="3432450at2"/>
<dbReference type="KEGG" id="nyu:D7D52_36150"/>
<dbReference type="Proteomes" id="UP000267164">
    <property type="component" value="Chromosome"/>
</dbReference>
<organism evidence="1 2">
    <name type="scientific">Nocardia yunnanensis</name>
    <dbReference type="NCBI Taxonomy" id="2382165"/>
    <lineage>
        <taxon>Bacteria</taxon>
        <taxon>Bacillati</taxon>
        <taxon>Actinomycetota</taxon>
        <taxon>Actinomycetes</taxon>
        <taxon>Mycobacteriales</taxon>
        <taxon>Nocardiaceae</taxon>
        <taxon>Nocardia</taxon>
    </lineage>
</organism>
<evidence type="ECO:0000313" key="1">
    <source>
        <dbReference type="EMBL" id="AYF78369.1"/>
    </source>
</evidence>
<evidence type="ECO:0000313" key="2">
    <source>
        <dbReference type="Proteomes" id="UP000267164"/>
    </source>
</evidence>
<accession>A0A386ZNU2</accession>
<sequence length="68" mass="7429">MALSDTARSVRVKSVPWRRSPRGRSVGGLALTVVVSCSPRMRGWSHRRLADFDRVTALPAHAGMVPTT</sequence>